<evidence type="ECO:0000313" key="1">
    <source>
        <dbReference type="EMBL" id="UNV84467.1"/>
    </source>
</evidence>
<reference evidence="1 2" key="1">
    <citation type="submission" date="2022-03" db="EMBL/GenBank/DDBJ databases">
        <title>Genome sequencing of Neisseria macacae.</title>
        <authorList>
            <person name="Baek M.-G."/>
        </authorList>
    </citation>
    <scope>NUCLEOTIDE SEQUENCE [LARGE SCALE GENOMIC DNA]</scope>
    <source>
        <strain evidence="1 2">ATCC 33926</strain>
    </source>
</reference>
<accession>A0ABY3Y8C2</accession>
<sequence length="50" mass="5563">MKLQFLVRVEGRLKRGCSGRASGGVSLNAPKCLSIRCIGLWTDFRRPQIS</sequence>
<dbReference type="Proteomes" id="UP000829455">
    <property type="component" value="Chromosome"/>
</dbReference>
<keyword evidence="2" id="KW-1185">Reference proteome</keyword>
<protein>
    <submittedName>
        <fullName evidence="1">Uncharacterized protein</fullName>
    </submittedName>
</protein>
<gene>
    <name evidence="1" type="ORF">MON40_10700</name>
</gene>
<organism evidence="1 2">
    <name type="scientific">Neisseria macacae ATCC 33926</name>
    <dbReference type="NCBI Taxonomy" id="997348"/>
    <lineage>
        <taxon>Bacteria</taxon>
        <taxon>Pseudomonadati</taxon>
        <taxon>Pseudomonadota</taxon>
        <taxon>Betaproteobacteria</taxon>
        <taxon>Neisseriales</taxon>
        <taxon>Neisseriaceae</taxon>
        <taxon>Neisseria</taxon>
    </lineage>
</organism>
<dbReference type="RefSeq" id="WP_167317429.1">
    <property type="nucleotide sequence ID" value="NZ_CP094241.1"/>
</dbReference>
<dbReference type="EMBL" id="CP094241">
    <property type="protein sequence ID" value="UNV84467.1"/>
    <property type="molecule type" value="Genomic_DNA"/>
</dbReference>
<proteinExistence type="predicted"/>
<evidence type="ECO:0000313" key="2">
    <source>
        <dbReference type="Proteomes" id="UP000829455"/>
    </source>
</evidence>
<name>A0ABY3Y8C2_9NEIS</name>